<dbReference type="OrthoDB" id="287811at2"/>
<evidence type="ECO:0000256" key="1">
    <source>
        <dbReference type="SAM" id="MobiDB-lite"/>
    </source>
</evidence>
<accession>A0A517LZG6</accession>
<evidence type="ECO:0008006" key="5">
    <source>
        <dbReference type="Google" id="ProtNLM"/>
    </source>
</evidence>
<feature type="chain" id="PRO_5021969568" description="Carboxypeptidase regulatory-like domain-containing protein" evidence="2">
    <location>
        <begin position="25"/>
        <end position="145"/>
    </location>
</feature>
<sequence length="145" mass="15545" precursor="true">MARNFLVTISIFAFGMLMFGCSPAPPAGFGEVHGTVSVDSKPAPEGTRVRFLHAEDDATAFFAMVNANGEYSYKPPTMAPLKPGVYHISVEPVSTQTTTDSTGLSVESPDAQKPKDYGKYSDPEKSGLTTTLEDGSVQYDIEITN</sequence>
<dbReference type="Proteomes" id="UP000319557">
    <property type="component" value="Chromosome"/>
</dbReference>
<dbReference type="AlphaFoldDB" id="A0A517LZG6"/>
<dbReference type="PROSITE" id="PS51257">
    <property type="entry name" value="PROKAR_LIPOPROTEIN"/>
    <property type="match status" value="1"/>
</dbReference>
<keyword evidence="4" id="KW-1185">Reference proteome</keyword>
<evidence type="ECO:0000313" key="4">
    <source>
        <dbReference type="Proteomes" id="UP000319557"/>
    </source>
</evidence>
<feature type="compositionally biased region" description="Basic and acidic residues" evidence="1">
    <location>
        <begin position="110"/>
        <end position="125"/>
    </location>
</feature>
<dbReference type="RefSeq" id="WP_145344838.1">
    <property type="nucleotide sequence ID" value="NZ_CP036261.1"/>
</dbReference>
<dbReference type="KEGG" id="ruv:EC9_21920"/>
<evidence type="ECO:0000256" key="2">
    <source>
        <dbReference type="SAM" id="SignalP"/>
    </source>
</evidence>
<protein>
    <recommendedName>
        <fullName evidence="5">Carboxypeptidase regulatory-like domain-containing protein</fullName>
    </recommendedName>
</protein>
<feature type="region of interest" description="Disordered" evidence="1">
    <location>
        <begin position="92"/>
        <end position="134"/>
    </location>
</feature>
<name>A0A517LZG6_9BACT</name>
<gene>
    <name evidence="3" type="ORF">EC9_21920</name>
</gene>
<evidence type="ECO:0000313" key="3">
    <source>
        <dbReference type="EMBL" id="QDS88006.1"/>
    </source>
</evidence>
<feature type="signal peptide" evidence="2">
    <location>
        <begin position="1"/>
        <end position="24"/>
    </location>
</feature>
<keyword evidence="2" id="KW-0732">Signal</keyword>
<proteinExistence type="predicted"/>
<feature type="compositionally biased region" description="Polar residues" evidence="1">
    <location>
        <begin position="92"/>
        <end position="105"/>
    </location>
</feature>
<dbReference type="EMBL" id="CP036261">
    <property type="protein sequence ID" value="QDS88006.1"/>
    <property type="molecule type" value="Genomic_DNA"/>
</dbReference>
<reference evidence="3 4" key="1">
    <citation type="submission" date="2019-02" db="EMBL/GenBank/DDBJ databases">
        <title>Deep-cultivation of Planctomycetes and their phenomic and genomic characterization uncovers novel biology.</title>
        <authorList>
            <person name="Wiegand S."/>
            <person name="Jogler M."/>
            <person name="Boedeker C."/>
            <person name="Pinto D."/>
            <person name="Vollmers J."/>
            <person name="Rivas-Marin E."/>
            <person name="Kohn T."/>
            <person name="Peeters S.H."/>
            <person name="Heuer A."/>
            <person name="Rast P."/>
            <person name="Oberbeckmann S."/>
            <person name="Bunk B."/>
            <person name="Jeske O."/>
            <person name="Meyerdierks A."/>
            <person name="Storesund J.E."/>
            <person name="Kallscheuer N."/>
            <person name="Luecker S."/>
            <person name="Lage O.M."/>
            <person name="Pohl T."/>
            <person name="Merkel B.J."/>
            <person name="Hornburger P."/>
            <person name="Mueller R.-W."/>
            <person name="Bruemmer F."/>
            <person name="Labrenz M."/>
            <person name="Spormann A.M."/>
            <person name="Op den Camp H."/>
            <person name="Overmann J."/>
            <person name="Amann R."/>
            <person name="Jetten M.S.M."/>
            <person name="Mascher T."/>
            <person name="Medema M.H."/>
            <person name="Devos D.P."/>
            <person name="Kaster A.-K."/>
            <person name="Ovreas L."/>
            <person name="Rohde M."/>
            <person name="Galperin M.Y."/>
            <person name="Jogler C."/>
        </authorList>
    </citation>
    <scope>NUCLEOTIDE SEQUENCE [LARGE SCALE GENOMIC DNA]</scope>
    <source>
        <strain evidence="3 4">EC9</strain>
    </source>
</reference>
<organism evidence="3 4">
    <name type="scientific">Rosistilla ulvae</name>
    <dbReference type="NCBI Taxonomy" id="1930277"/>
    <lineage>
        <taxon>Bacteria</taxon>
        <taxon>Pseudomonadati</taxon>
        <taxon>Planctomycetota</taxon>
        <taxon>Planctomycetia</taxon>
        <taxon>Pirellulales</taxon>
        <taxon>Pirellulaceae</taxon>
        <taxon>Rosistilla</taxon>
    </lineage>
</organism>